<evidence type="ECO:0000313" key="3">
    <source>
        <dbReference type="Proteomes" id="UP001457282"/>
    </source>
</evidence>
<evidence type="ECO:0000313" key="2">
    <source>
        <dbReference type="EMBL" id="KAK9932938.1"/>
    </source>
</evidence>
<protein>
    <submittedName>
        <fullName evidence="2">Uncharacterized protein</fullName>
    </submittedName>
</protein>
<gene>
    <name evidence="2" type="ORF">M0R45_020157</name>
</gene>
<sequence length="86" mass="9739">MGYVGEISDDAKGSDADLTSLEGSRSEEDENGKMVPVNKEAERKFKQFHQEVDMKNPVFEIGMKFPNATVLKNTIREYSVLNKKKI</sequence>
<keyword evidence="3" id="KW-1185">Reference proteome</keyword>
<dbReference type="Proteomes" id="UP001457282">
    <property type="component" value="Unassembled WGS sequence"/>
</dbReference>
<organism evidence="2 3">
    <name type="scientific">Rubus argutus</name>
    <name type="common">Southern blackberry</name>
    <dbReference type="NCBI Taxonomy" id="59490"/>
    <lineage>
        <taxon>Eukaryota</taxon>
        <taxon>Viridiplantae</taxon>
        <taxon>Streptophyta</taxon>
        <taxon>Embryophyta</taxon>
        <taxon>Tracheophyta</taxon>
        <taxon>Spermatophyta</taxon>
        <taxon>Magnoliopsida</taxon>
        <taxon>eudicotyledons</taxon>
        <taxon>Gunneridae</taxon>
        <taxon>Pentapetalae</taxon>
        <taxon>rosids</taxon>
        <taxon>fabids</taxon>
        <taxon>Rosales</taxon>
        <taxon>Rosaceae</taxon>
        <taxon>Rosoideae</taxon>
        <taxon>Rosoideae incertae sedis</taxon>
        <taxon>Rubus</taxon>
    </lineage>
</organism>
<reference evidence="2 3" key="1">
    <citation type="journal article" date="2023" name="G3 (Bethesda)">
        <title>A chromosome-length genome assembly and annotation of blackberry (Rubus argutus, cv. 'Hillquist').</title>
        <authorList>
            <person name="Bruna T."/>
            <person name="Aryal R."/>
            <person name="Dudchenko O."/>
            <person name="Sargent D.J."/>
            <person name="Mead D."/>
            <person name="Buti M."/>
            <person name="Cavallini A."/>
            <person name="Hytonen T."/>
            <person name="Andres J."/>
            <person name="Pham M."/>
            <person name="Weisz D."/>
            <person name="Mascagni F."/>
            <person name="Usai G."/>
            <person name="Natali L."/>
            <person name="Bassil N."/>
            <person name="Fernandez G.E."/>
            <person name="Lomsadze A."/>
            <person name="Armour M."/>
            <person name="Olukolu B."/>
            <person name="Poorten T."/>
            <person name="Britton C."/>
            <person name="Davik J."/>
            <person name="Ashrafi H."/>
            <person name="Aiden E.L."/>
            <person name="Borodovsky M."/>
            <person name="Worthington M."/>
        </authorList>
    </citation>
    <scope>NUCLEOTIDE SEQUENCE [LARGE SCALE GENOMIC DNA]</scope>
    <source>
        <strain evidence="2">PI 553951</strain>
    </source>
</reference>
<accession>A0AAW1XAS2</accession>
<dbReference type="EMBL" id="JBEDUW010000004">
    <property type="protein sequence ID" value="KAK9932938.1"/>
    <property type="molecule type" value="Genomic_DNA"/>
</dbReference>
<dbReference type="AlphaFoldDB" id="A0AAW1XAS2"/>
<feature type="region of interest" description="Disordered" evidence="1">
    <location>
        <begin position="1"/>
        <end position="33"/>
    </location>
</feature>
<comment type="caution">
    <text evidence="2">The sequence shown here is derived from an EMBL/GenBank/DDBJ whole genome shotgun (WGS) entry which is preliminary data.</text>
</comment>
<evidence type="ECO:0000256" key="1">
    <source>
        <dbReference type="SAM" id="MobiDB-lite"/>
    </source>
</evidence>
<proteinExistence type="predicted"/>
<name>A0AAW1XAS2_RUBAR</name>